<proteinExistence type="predicted"/>
<protein>
    <submittedName>
        <fullName evidence="1">Uncharacterized protein</fullName>
    </submittedName>
</protein>
<dbReference type="EMBL" id="LR797325">
    <property type="protein sequence ID" value="CAB4202775.1"/>
    <property type="molecule type" value="Genomic_DNA"/>
</dbReference>
<reference evidence="1" key="1">
    <citation type="submission" date="2020-05" db="EMBL/GenBank/DDBJ databases">
        <authorList>
            <person name="Chiriac C."/>
            <person name="Salcher M."/>
            <person name="Ghai R."/>
            <person name="Kavagutti S V."/>
        </authorList>
    </citation>
    <scope>NUCLEOTIDE SEQUENCE</scope>
</reference>
<name>A0A6J5S528_9CAUD</name>
<accession>A0A6J5S528</accession>
<sequence length="311" mass="33997">MPSASTTLDSFGNNLLDPVPQSGWQVEADGFGLLQAQVKFKWDISMRGDFPTKFAKGVTLGTLIAGVETVYANLGIWKASMVTDKNNVLIVTADFCGIDKDINSGQFTNMQMAMTAASASEPIEHHPNFLVHNCTSFTGTKVLAGFPPPTGWDKEASTNPNRALWTPKVAQGGAVQGQQFVGFLPNQNISEYPDHINIKAGIKSYYKPSITLRGLWYQASQTAALDLASYVGWTTDGTDMGMPEPYRKLGKKGGYTGNFQYTDAFEARISRDFLITNCSVEQFGNTWKITMDFMLSGIAGWDPEVYPPIVA</sequence>
<organism evidence="1">
    <name type="scientific">uncultured Caudovirales phage</name>
    <dbReference type="NCBI Taxonomy" id="2100421"/>
    <lineage>
        <taxon>Viruses</taxon>
        <taxon>Duplodnaviria</taxon>
        <taxon>Heunggongvirae</taxon>
        <taxon>Uroviricota</taxon>
        <taxon>Caudoviricetes</taxon>
        <taxon>Peduoviridae</taxon>
        <taxon>Maltschvirus</taxon>
        <taxon>Maltschvirus maltsch</taxon>
    </lineage>
</organism>
<gene>
    <name evidence="1" type="ORF">UFOVP1370_36</name>
</gene>
<evidence type="ECO:0000313" key="1">
    <source>
        <dbReference type="EMBL" id="CAB4202775.1"/>
    </source>
</evidence>